<evidence type="ECO:0000259" key="9">
    <source>
        <dbReference type="Pfam" id="PF25876"/>
    </source>
</evidence>
<feature type="region of interest" description="Disordered" evidence="7">
    <location>
        <begin position="1"/>
        <end position="28"/>
    </location>
</feature>
<proteinExistence type="inferred from homology"/>
<feature type="domain" description="Multidrug resistance protein MdtA-like beta-barrel" evidence="11">
    <location>
        <begin position="258"/>
        <end position="342"/>
    </location>
</feature>
<dbReference type="Pfam" id="PF25876">
    <property type="entry name" value="HH_MFP_RND"/>
    <property type="match status" value="1"/>
</dbReference>
<keyword evidence="5" id="KW-0997">Cell inner membrane</keyword>
<evidence type="ECO:0000259" key="10">
    <source>
        <dbReference type="Pfam" id="PF25917"/>
    </source>
</evidence>
<dbReference type="KEGG" id="bgoe:IFJ75_11610"/>
<feature type="domain" description="Multidrug resistance protein MdtA-like alpha-helical hairpin" evidence="9">
    <location>
        <begin position="151"/>
        <end position="221"/>
    </location>
</feature>
<dbReference type="RefSeq" id="WP_207868354.1">
    <property type="nucleotide sequence ID" value="NZ_CP062222.1"/>
</dbReference>
<feature type="compositionally biased region" description="Low complexity" evidence="7">
    <location>
        <begin position="416"/>
        <end position="427"/>
    </location>
</feature>
<dbReference type="Gene3D" id="2.40.50.100">
    <property type="match status" value="1"/>
</dbReference>
<dbReference type="InterPro" id="IPR058624">
    <property type="entry name" value="MdtA-like_HH"/>
</dbReference>
<evidence type="ECO:0000256" key="3">
    <source>
        <dbReference type="ARBA" id="ARBA00022448"/>
    </source>
</evidence>
<dbReference type="Gene3D" id="2.40.30.170">
    <property type="match status" value="1"/>
</dbReference>
<comment type="similarity">
    <text evidence="2">Belongs to the membrane fusion protein (MFP) (TC 8.A.1) family.</text>
</comment>
<keyword evidence="3" id="KW-0813">Transport</keyword>
<feature type="compositionally biased region" description="Basic residues" evidence="7">
    <location>
        <begin position="430"/>
        <end position="439"/>
    </location>
</feature>
<keyword evidence="8" id="KW-1133">Transmembrane helix</keyword>
<dbReference type="InterPro" id="IPR006143">
    <property type="entry name" value="RND_pump_MFP"/>
</dbReference>
<sequence>MTQNTDPSLKTEPQASGASRPRQIGPRHLTRTQKLIGTVVALIVVGLLAVVVAMSLGGDKGGDGQQGGPGGPGGPGGGRRGGPASTVGVATAASADIPVLIEALGTVTPAATVTVRPQVSGVITQVFFREGQIVQRGQVLAQIDSRAFQAQLTQAQGALQQNTAQLAAARVTLTRYETLQGQDSIATQDVDTQRALVQQLEGAVTANRGAVQAAQLNLTFSRITAPVTGRIGLRVVDVGNYIGAGDSSGLAVITTTTPIDVEFTVPQDKIPAIQQRVYSGATLPVLALDRTRTTTLDTGTFSTLDNVVGTTTGTVRGKARFANASGALFPSQFVNVRITLDTLKGAVVVPATAVRQGTDSAFVWLVKADNTVTKRTIVTGQATTTQVVISSGLSLGDKVITEGGDRLTEGGKVTVAGQAPAAGARGQHSGQRRNRQQAQ</sequence>
<feature type="transmembrane region" description="Helical" evidence="8">
    <location>
        <begin position="35"/>
        <end position="56"/>
    </location>
</feature>
<evidence type="ECO:0000256" key="4">
    <source>
        <dbReference type="ARBA" id="ARBA00022475"/>
    </source>
</evidence>
<dbReference type="Pfam" id="PF25944">
    <property type="entry name" value="Beta-barrel_RND"/>
    <property type="match status" value="1"/>
</dbReference>
<name>A0A975BZG5_9CAUL</name>
<dbReference type="InterPro" id="IPR058627">
    <property type="entry name" value="MdtA-like_C"/>
</dbReference>
<dbReference type="Pfam" id="PF25967">
    <property type="entry name" value="RND-MFP_C"/>
    <property type="match status" value="1"/>
</dbReference>
<dbReference type="AlphaFoldDB" id="A0A975BZG5"/>
<evidence type="ECO:0000259" key="11">
    <source>
        <dbReference type="Pfam" id="PF25944"/>
    </source>
</evidence>
<dbReference type="PANTHER" id="PTHR30469:SF12">
    <property type="entry name" value="MULTIDRUG RESISTANCE PROTEIN MDTA"/>
    <property type="match status" value="1"/>
</dbReference>
<evidence type="ECO:0000256" key="2">
    <source>
        <dbReference type="ARBA" id="ARBA00009477"/>
    </source>
</evidence>
<keyword evidence="6 8" id="KW-0472">Membrane</keyword>
<evidence type="ECO:0000256" key="7">
    <source>
        <dbReference type="SAM" id="MobiDB-lite"/>
    </source>
</evidence>
<keyword evidence="14" id="KW-1185">Reference proteome</keyword>
<dbReference type="NCBIfam" id="TIGR01730">
    <property type="entry name" value="RND_mfp"/>
    <property type="match status" value="1"/>
</dbReference>
<evidence type="ECO:0000256" key="5">
    <source>
        <dbReference type="ARBA" id="ARBA00022519"/>
    </source>
</evidence>
<keyword evidence="8" id="KW-0812">Transmembrane</keyword>
<comment type="subcellular location">
    <subcellularLocation>
        <location evidence="1">Cell membrane</location>
    </subcellularLocation>
</comment>
<keyword evidence="4" id="KW-1003">Cell membrane</keyword>
<evidence type="ECO:0000313" key="14">
    <source>
        <dbReference type="Proteomes" id="UP000663918"/>
    </source>
</evidence>
<accession>A0A975BZG5</accession>
<feature type="region of interest" description="Disordered" evidence="7">
    <location>
        <begin position="59"/>
        <end position="86"/>
    </location>
</feature>
<feature type="compositionally biased region" description="Gly residues" evidence="7">
    <location>
        <begin position="63"/>
        <end position="81"/>
    </location>
</feature>
<dbReference type="GO" id="GO:0015562">
    <property type="term" value="F:efflux transmembrane transporter activity"/>
    <property type="evidence" value="ECO:0007669"/>
    <property type="project" value="TreeGrafter"/>
</dbReference>
<dbReference type="Gene3D" id="2.40.420.20">
    <property type="match status" value="1"/>
</dbReference>
<evidence type="ECO:0000256" key="8">
    <source>
        <dbReference type="SAM" id="Phobius"/>
    </source>
</evidence>
<evidence type="ECO:0000256" key="6">
    <source>
        <dbReference type="ARBA" id="ARBA00023136"/>
    </source>
</evidence>
<feature type="compositionally biased region" description="Polar residues" evidence="7">
    <location>
        <begin position="1"/>
        <end position="17"/>
    </location>
</feature>
<reference evidence="13" key="1">
    <citation type="submission" date="2020-09" db="EMBL/GenBank/DDBJ databases">
        <title>Brevundimonas sp. LVF2 isolated from a puddle in Goettingen, Germany.</title>
        <authorList>
            <person name="Friedrich I."/>
            <person name="Klassen A."/>
            <person name="Hannes N."/>
            <person name="Schneider D."/>
            <person name="Hertel R."/>
            <person name="Daniel R."/>
        </authorList>
    </citation>
    <scope>NUCLEOTIDE SEQUENCE</scope>
    <source>
        <strain evidence="13">LVF2</strain>
    </source>
</reference>
<dbReference type="Gene3D" id="1.10.287.470">
    <property type="entry name" value="Helix hairpin bin"/>
    <property type="match status" value="1"/>
</dbReference>
<dbReference type="InterPro" id="IPR058626">
    <property type="entry name" value="MdtA-like_b-barrel"/>
</dbReference>
<evidence type="ECO:0000313" key="13">
    <source>
        <dbReference type="EMBL" id="QTC89939.1"/>
    </source>
</evidence>
<organism evidence="13 14">
    <name type="scientific">Brevundimonas goettingensis</name>
    <dbReference type="NCBI Taxonomy" id="2774190"/>
    <lineage>
        <taxon>Bacteria</taxon>
        <taxon>Pseudomonadati</taxon>
        <taxon>Pseudomonadota</taxon>
        <taxon>Alphaproteobacteria</taxon>
        <taxon>Caulobacterales</taxon>
        <taxon>Caulobacteraceae</taxon>
        <taxon>Brevundimonas</taxon>
    </lineage>
</organism>
<evidence type="ECO:0000256" key="1">
    <source>
        <dbReference type="ARBA" id="ARBA00004236"/>
    </source>
</evidence>
<dbReference type="PANTHER" id="PTHR30469">
    <property type="entry name" value="MULTIDRUG RESISTANCE PROTEIN MDTA"/>
    <property type="match status" value="1"/>
</dbReference>
<feature type="domain" description="Multidrug resistance protein MdtA-like C-terminal permuted SH3" evidence="12">
    <location>
        <begin position="346"/>
        <end position="406"/>
    </location>
</feature>
<dbReference type="GO" id="GO:0030313">
    <property type="term" value="C:cell envelope"/>
    <property type="evidence" value="ECO:0007669"/>
    <property type="project" value="UniProtKB-SubCell"/>
</dbReference>
<dbReference type="Proteomes" id="UP000663918">
    <property type="component" value="Chromosome"/>
</dbReference>
<dbReference type="EMBL" id="CP062222">
    <property type="protein sequence ID" value="QTC89939.1"/>
    <property type="molecule type" value="Genomic_DNA"/>
</dbReference>
<feature type="region of interest" description="Disordered" evidence="7">
    <location>
        <begin position="416"/>
        <end position="439"/>
    </location>
</feature>
<dbReference type="GO" id="GO:1990281">
    <property type="term" value="C:efflux pump complex"/>
    <property type="evidence" value="ECO:0007669"/>
    <property type="project" value="TreeGrafter"/>
</dbReference>
<dbReference type="InterPro" id="IPR058625">
    <property type="entry name" value="MdtA-like_BSH"/>
</dbReference>
<feature type="domain" description="Multidrug resistance protein MdtA-like barrel-sandwich hybrid" evidence="10">
    <location>
        <begin position="112"/>
        <end position="254"/>
    </location>
</feature>
<evidence type="ECO:0000259" key="12">
    <source>
        <dbReference type="Pfam" id="PF25967"/>
    </source>
</evidence>
<protein>
    <submittedName>
        <fullName evidence="13">Efflux RND transporter periplasmic adaptor subunit</fullName>
    </submittedName>
</protein>
<gene>
    <name evidence="13" type="ORF">IFJ75_11610</name>
</gene>
<dbReference type="SUPFAM" id="SSF111369">
    <property type="entry name" value="HlyD-like secretion proteins"/>
    <property type="match status" value="1"/>
</dbReference>
<dbReference type="FunFam" id="2.40.420.20:FF:000001">
    <property type="entry name" value="Efflux RND transporter periplasmic adaptor subunit"/>
    <property type="match status" value="1"/>
</dbReference>
<dbReference type="Pfam" id="PF25917">
    <property type="entry name" value="BSH_RND"/>
    <property type="match status" value="1"/>
</dbReference>